<accession>A0A420DMH0</accession>
<reference evidence="5 6" key="1">
    <citation type="submission" date="2018-09" db="EMBL/GenBank/DDBJ databases">
        <title>Genomic Encyclopedia of Archaeal and Bacterial Type Strains, Phase II (KMG-II): from individual species to whole genera.</title>
        <authorList>
            <person name="Goeker M."/>
        </authorList>
    </citation>
    <scope>NUCLEOTIDE SEQUENCE [LARGE SCALE GENOMIC DNA]</scope>
    <source>
        <strain evidence="5 6">DSM 26283</strain>
    </source>
</reference>
<dbReference type="Pfam" id="PF13715">
    <property type="entry name" value="CarbopepD_reg_2"/>
    <property type="match status" value="1"/>
</dbReference>
<dbReference type="Gene3D" id="2.60.40.1120">
    <property type="entry name" value="Carboxypeptidase-like, regulatory domain"/>
    <property type="match status" value="1"/>
</dbReference>
<evidence type="ECO:0000259" key="3">
    <source>
        <dbReference type="Pfam" id="PF13598"/>
    </source>
</evidence>
<dbReference type="NCBIfam" id="TIGR02231">
    <property type="entry name" value="mucoidy inhibitor MuiA family protein"/>
    <property type="match status" value="2"/>
</dbReference>
<keyword evidence="1" id="KW-0175">Coiled coil</keyword>
<dbReference type="EMBL" id="RAQJ01000002">
    <property type="protein sequence ID" value="RKE95411.1"/>
    <property type="molecule type" value="Genomic_DNA"/>
</dbReference>
<sequence length="618" mass="69948">MKYLILALSLFTIQNFASGKETVSNINDVTVYLSGAQITRTANIKLPIGTTEFLFNELSPNIQESSIQIAGLKNATILSINYGVNYLSNKSKSAEIELLEGNIKTLYDDIQFEDDLISGYNEELSLIQTNRKLGNDNQVVSLEKLQQFARYYRTRSTEIKSLIYKSTKKKREHNAEIAKIQLQLNELNADHKTQTGEIKVKLNTSIPTSLNLKLTYNVTNAGWFPIYDLKAEKINTPIALDYKAHVYQNTGSNWDNVKLVLSTNDPNTNNIKPEVNPKYLNFISRYSNYNRNRATRRYNYKYNPLVQTVSGTVLDETGIPLPGVNVIIKGTTNGTQTDFDGKYSLKINRGQELSYTYVGMVSETLPIHSSLMNITMQEDASQLDEVIVTAYAVRGSSSRIKEDKIETIEPEVVVEQEIINTRFEIKKAYTIPSDGDVTVIEIDKFLVPATYNYFTAPVINENVFLTAKIGNWEQYNLLPAEANIYFEGSYSGKTMINPQATTDSLTVSLGIDPNVIVKRTQPNNFKKNAFIGNNKIINKAYEIEIKNNKQSAIDLVLVDRIPISQNKSIKIDNVETGTSNYDNKKGLMTWKVKLNSNDSKTYKFSYTVKYPKYKRVNL</sequence>
<dbReference type="PANTHER" id="PTHR31005">
    <property type="entry name" value="DUF4139 DOMAIN-CONTAINING PROTEIN"/>
    <property type="match status" value="1"/>
</dbReference>
<evidence type="ECO:0000256" key="2">
    <source>
        <dbReference type="SAM" id="SignalP"/>
    </source>
</evidence>
<dbReference type="InterPro" id="IPR025554">
    <property type="entry name" value="DUF4140"/>
</dbReference>
<feature type="domain" description="DUF4140" evidence="4">
    <location>
        <begin position="29"/>
        <end position="126"/>
    </location>
</feature>
<dbReference type="Proteomes" id="UP000284892">
    <property type="component" value="Unassembled WGS sequence"/>
</dbReference>
<feature type="signal peptide" evidence="2">
    <location>
        <begin position="1"/>
        <end position="17"/>
    </location>
</feature>
<dbReference type="InterPro" id="IPR037291">
    <property type="entry name" value="DUF4139"/>
</dbReference>
<dbReference type="OrthoDB" id="634585at2"/>
<feature type="domain" description="DUF4139" evidence="3">
    <location>
        <begin position="212"/>
        <end position="612"/>
    </location>
</feature>
<gene>
    <name evidence="5" type="ORF">BXY80_1598</name>
</gene>
<evidence type="ECO:0000313" key="5">
    <source>
        <dbReference type="EMBL" id="RKE95411.1"/>
    </source>
</evidence>
<comment type="caution">
    <text evidence="5">The sequence shown here is derived from an EMBL/GenBank/DDBJ whole genome shotgun (WGS) entry which is preliminary data.</text>
</comment>
<evidence type="ECO:0000313" key="6">
    <source>
        <dbReference type="Proteomes" id="UP000284892"/>
    </source>
</evidence>
<protein>
    <submittedName>
        <fullName evidence="5">Uncharacterized protein (TIGR02231 family)</fullName>
    </submittedName>
</protein>
<feature type="coiled-coil region" evidence="1">
    <location>
        <begin position="170"/>
        <end position="197"/>
    </location>
</feature>
<keyword evidence="6" id="KW-1185">Reference proteome</keyword>
<keyword evidence="2" id="KW-0732">Signal</keyword>
<dbReference type="InterPro" id="IPR008969">
    <property type="entry name" value="CarboxyPept-like_regulatory"/>
</dbReference>
<dbReference type="Pfam" id="PF13600">
    <property type="entry name" value="DUF4140"/>
    <property type="match status" value="1"/>
</dbReference>
<dbReference type="PANTHER" id="PTHR31005:SF8">
    <property type="entry name" value="DUF4139 DOMAIN-CONTAINING PROTEIN"/>
    <property type="match status" value="1"/>
</dbReference>
<organism evidence="5 6">
    <name type="scientific">Ichthyenterobacterium magnum</name>
    <dbReference type="NCBI Taxonomy" id="1230530"/>
    <lineage>
        <taxon>Bacteria</taxon>
        <taxon>Pseudomonadati</taxon>
        <taxon>Bacteroidota</taxon>
        <taxon>Flavobacteriia</taxon>
        <taxon>Flavobacteriales</taxon>
        <taxon>Flavobacteriaceae</taxon>
        <taxon>Ichthyenterobacterium</taxon>
    </lineage>
</organism>
<dbReference type="RefSeq" id="WP_120200718.1">
    <property type="nucleotide sequence ID" value="NZ_RAQJ01000002.1"/>
</dbReference>
<evidence type="ECO:0000256" key="1">
    <source>
        <dbReference type="SAM" id="Coils"/>
    </source>
</evidence>
<name>A0A420DMH0_9FLAO</name>
<proteinExistence type="predicted"/>
<evidence type="ECO:0000259" key="4">
    <source>
        <dbReference type="Pfam" id="PF13600"/>
    </source>
</evidence>
<dbReference type="AlphaFoldDB" id="A0A420DMH0"/>
<dbReference type="SUPFAM" id="SSF49464">
    <property type="entry name" value="Carboxypeptidase regulatory domain-like"/>
    <property type="match status" value="1"/>
</dbReference>
<feature type="chain" id="PRO_5019486777" evidence="2">
    <location>
        <begin position="18"/>
        <end position="618"/>
    </location>
</feature>
<dbReference type="InterPro" id="IPR011935">
    <property type="entry name" value="CHP02231"/>
</dbReference>
<dbReference type="Pfam" id="PF13598">
    <property type="entry name" value="DUF4139"/>
    <property type="match status" value="1"/>
</dbReference>